<protein>
    <recommendedName>
        <fullName evidence="5">Transmembrane protein</fullName>
    </recommendedName>
</protein>
<dbReference type="PANTHER" id="PTHR35699:SF1">
    <property type="entry name" value="F2J10.10 PROTEIN"/>
    <property type="match status" value="1"/>
</dbReference>
<gene>
    <name evidence="3" type="ORF">VaNZ11_009614</name>
</gene>
<proteinExistence type="predicted"/>
<sequence>MQLNALRMSVMQRPSCATGQDRVSYGRPFVQRRWLARAEPEGKPGSSFESQFSKELQRRGLSSVDEEGGSRAETSSSGSTGPFSGSSTPNGTNPFASSSSNSGPLGGGSNSTRTRTRSAPPPMAASAEDDQRQKSMDMVNEGLEGLLPRAKLLLQLGGSVFLGFLPFMLVFSLLFSGVYGVFGTSFLHGGREMTSPPTYLDPDRLLSEPTVDPYVPFNSSPYSSPDLR</sequence>
<evidence type="ECO:0000313" key="4">
    <source>
        <dbReference type="Proteomes" id="UP001165090"/>
    </source>
</evidence>
<feature type="region of interest" description="Disordered" evidence="1">
    <location>
        <begin position="37"/>
        <end position="134"/>
    </location>
</feature>
<feature type="transmembrane region" description="Helical" evidence="2">
    <location>
        <begin position="159"/>
        <end position="182"/>
    </location>
</feature>
<name>A0ABQ5S7V4_9CHLO</name>
<evidence type="ECO:0000256" key="1">
    <source>
        <dbReference type="SAM" id="MobiDB-lite"/>
    </source>
</evidence>
<dbReference type="PANTHER" id="PTHR35699">
    <property type="entry name" value="F2J10.10 PROTEIN"/>
    <property type="match status" value="1"/>
</dbReference>
<keyword evidence="2" id="KW-0812">Transmembrane</keyword>
<accession>A0ABQ5S7V4</accession>
<dbReference type="Proteomes" id="UP001165090">
    <property type="component" value="Unassembled WGS sequence"/>
</dbReference>
<evidence type="ECO:0008006" key="5">
    <source>
        <dbReference type="Google" id="ProtNLM"/>
    </source>
</evidence>
<reference evidence="3 4" key="1">
    <citation type="journal article" date="2023" name="IScience">
        <title>Expanded male sex-determining region conserved during the evolution of homothallism in the green alga Volvox.</title>
        <authorList>
            <person name="Yamamoto K."/>
            <person name="Matsuzaki R."/>
            <person name="Mahakham W."/>
            <person name="Heman W."/>
            <person name="Sekimoto H."/>
            <person name="Kawachi M."/>
            <person name="Minakuchi Y."/>
            <person name="Toyoda A."/>
            <person name="Nozaki H."/>
        </authorList>
    </citation>
    <scope>NUCLEOTIDE SEQUENCE [LARGE SCALE GENOMIC DNA]</scope>
    <source>
        <strain evidence="3 4">NIES-4468</strain>
    </source>
</reference>
<feature type="compositionally biased region" description="Low complexity" evidence="1">
    <location>
        <begin position="74"/>
        <end position="103"/>
    </location>
</feature>
<comment type="caution">
    <text evidence="3">The sequence shown here is derived from an EMBL/GenBank/DDBJ whole genome shotgun (WGS) entry which is preliminary data.</text>
</comment>
<keyword evidence="2" id="KW-0472">Membrane</keyword>
<evidence type="ECO:0000256" key="2">
    <source>
        <dbReference type="SAM" id="Phobius"/>
    </source>
</evidence>
<keyword evidence="2" id="KW-1133">Transmembrane helix</keyword>
<organism evidence="3 4">
    <name type="scientific">Volvox africanus</name>
    <dbReference type="NCBI Taxonomy" id="51714"/>
    <lineage>
        <taxon>Eukaryota</taxon>
        <taxon>Viridiplantae</taxon>
        <taxon>Chlorophyta</taxon>
        <taxon>core chlorophytes</taxon>
        <taxon>Chlorophyceae</taxon>
        <taxon>CS clade</taxon>
        <taxon>Chlamydomonadales</taxon>
        <taxon>Volvocaceae</taxon>
        <taxon>Volvox</taxon>
    </lineage>
</organism>
<dbReference type="EMBL" id="BSDZ01000027">
    <property type="protein sequence ID" value="GLI66003.1"/>
    <property type="molecule type" value="Genomic_DNA"/>
</dbReference>
<feature type="region of interest" description="Disordered" evidence="1">
    <location>
        <begin position="1"/>
        <end position="22"/>
    </location>
</feature>
<keyword evidence="4" id="KW-1185">Reference proteome</keyword>
<evidence type="ECO:0000313" key="3">
    <source>
        <dbReference type="EMBL" id="GLI66003.1"/>
    </source>
</evidence>